<dbReference type="EMBL" id="CP104013">
    <property type="protein sequence ID" value="UYP46110.1"/>
    <property type="molecule type" value="Genomic_DNA"/>
</dbReference>
<keyword evidence="1" id="KW-0472">Membrane</keyword>
<reference evidence="2" key="1">
    <citation type="submission" date="2022-09" db="EMBL/GenBank/DDBJ databases">
        <title>Actin cytoskeleton and complex cell architecture in an #Asgard archaeon.</title>
        <authorList>
            <person name="Ponce Toledo R.I."/>
            <person name="Schleper C."/>
            <person name="Rodrigues Oliveira T."/>
            <person name="Wollweber F."/>
            <person name="Xu J."/>
            <person name="Rittmann S."/>
            <person name="Klingl A."/>
            <person name="Pilhofer M."/>
        </authorList>
    </citation>
    <scope>NUCLEOTIDE SEQUENCE</scope>
    <source>
        <strain evidence="2">B-35</strain>
    </source>
</reference>
<feature type="transmembrane region" description="Helical" evidence="1">
    <location>
        <begin position="132"/>
        <end position="152"/>
    </location>
</feature>
<name>A0ABY6HRH5_9ARCH</name>
<dbReference type="Proteomes" id="UP001208689">
    <property type="component" value="Chromosome"/>
</dbReference>
<proteinExistence type="predicted"/>
<feature type="transmembrane region" description="Helical" evidence="1">
    <location>
        <begin position="76"/>
        <end position="97"/>
    </location>
</feature>
<organism evidence="2 3">
    <name type="scientific">Candidatus Lokiarchaeum ossiferum</name>
    <dbReference type="NCBI Taxonomy" id="2951803"/>
    <lineage>
        <taxon>Archaea</taxon>
        <taxon>Promethearchaeati</taxon>
        <taxon>Promethearchaeota</taxon>
        <taxon>Promethearchaeia</taxon>
        <taxon>Promethearchaeales</taxon>
        <taxon>Promethearchaeaceae</taxon>
        <taxon>Candidatus Lokiarchaeum</taxon>
    </lineage>
</organism>
<accession>A0ABY6HRH5</accession>
<feature type="transmembrane region" description="Helical" evidence="1">
    <location>
        <begin position="45"/>
        <end position="70"/>
    </location>
</feature>
<protein>
    <recommendedName>
        <fullName evidence="4">DUF2085 domain-containing protein</fullName>
    </recommendedName>
</protein>
<keyword evidence="1" id="KW-1133">Transmembrane helix</keyword>
<keyword evidence="1" id="KW-0812">Transmembrane</keyword>
<sequence>MDINKLTTKEELKIVFRRIKPLLLSHHPDCEKFHDHVLHIGRNRFCIGCFVGYPSILLSFLISNFLIFPITDKNLHIWLLVIGFLLFGTLGLSITRLTEIKVIKIGQKITNGTGIGIIVSFFLNFFEIKSFFQIIFLIWGICAVLIIPVAFIRFRSMEKQCDQCEWKEDSSKCPIKDFLPTILNESRIEQKTPK</sequence>
<evidence type="ECO:0000313" key="3">
    <source>
        <dbReference type="Proteomes" id="UP001208689"/>
    </source>
</evidence>
<evidence type="ECO:0000256" key="1">
    <source>
        <dbReference type="SAM" id="Phobius"/>
    </source>
</evidence>
<keyword evidence="3" id="KW-1185">Reference proteome</keyword>
<evidence type="ECO:0008006" key="4">
    <source>
        <dbReference type="Google" id="ProtNLM"/>
    </source>
</evidence>
<feature type="transmembrane region" description="Helical" evidence="1">
    <location>
        <begin position="109"/>
        <end position="126"/>
    </location>
</feature>
<gene>
    <name evidence="2" type="ORF">NEF87_002395</name>
</gene>
<evidence type="ECO:0000313" key="2">
    <source>
        <dbReference type="EMBL" id="UYP46110.1"/>
    </source>
</evidence>